<proteinExistence type="predicted"/>
<dbReference type="RefSeq" id="WP_127187917.1">
    <property type="nucleotide sequence ID" value="NZ_RZNJ01000002.1"/>
</dbReference>
<protein>
    <submittedName>
        <fullName evidence="1">Uncharacterized protein</fullName>
    </submittedName>
</protein>
<evidence type="ECO:0000313" key="1">
    <source>
        <dbReference type="EMBL" id="RUT32960.1"/>
    </source>
</evidence>
<comment type="caution">
    <text evidence="1">The sequence shown here is derived from an EMBL/GenBank/DDBJ whole genome shotgun (WGS) entry which is preliminary data.</text>
</comment>
<sequence>MLCAFISLSACYPSDTILLGQTNSFAVVGVDDGTYCHVEAASEPPAIGGTLVLSNALGVNQCRELSWDEEQSAYLDTRSPMAVIRTTTFDGGPLDLVQYQTSAGGLARYLPMAAVDGLLVLYDGKGQWPSEAVAAMGLEVTDALGLSGASDAQLRALLLEMWPRLLDRFRSEIAYVEDASGARLVFRSADIVSDYLVHVREDWLDDAPRLKAAMLALSHRLGLSRNALPWDAQD</sequence>
<dbReference type="AlphaFoldDB" id="A0A433XFX5"/>
<reference evidence="1 2" key="1">
    <citation type="journal article" date="2016" name="Int. J. Syst. Evol. Microbiol.">
        <title>Arsenicitalea aurantiaca gen. nov., sp. nov., a new member of the family Hyphomicrobiaceae, isolated from high-arsenic sediment.</title>
        <authorList>
            <person name="Mu Y."/>
            <person name="Zhou L."/>
            <person name="Zeng X.C."/>
            <person name="Liu L."/>
            <person name="Pan Y."/>
            <person name="Chen X."/>
            <person name="Wang J."/>
            <person name="Li S."/>
            <person name="Li W.J."/>
            <person name="Wang Y."/>
        </authorList>
    </citation>
    <scope>NUCLEOTIDE SEQUENCE [LARGE SCALE GENOMIC DNA]</scope>
    <source>
        <strain evidence="1 2">42-50</strain>
    </source>
</reference>
<name>A0A433XFX5_9HYPH</name>
<dbReference type="EMBL" id="RZNJ01000002">
    <property type="protein sequence ID" value="RUT32960.1"/>
    <property type="molecule type" value="Genomic_DNA"/>
</dbReference>
<dbReference type="OrthoDB" id="9838849at2"/>
<gene>
    <name evidence="1" type="ORF">EMQ25_07475</name>
</gene>
<dbReference type="Proteomes" id="UP000281547">
    <property type="component" value="Unassembled WGS sequence"/>
</dbReference>
<evidence type="ECO:0000313" key="2">
    <source>
        <dbReference type="Proteomes" id="UP000281547"/>
    </source>
</evidence>
<accession>A0A433XFX5</accession>
<organism evidence="1 2">
    <name type="scientific">Arsenicitalea aurantiaca</name>
    <dbReference type="NCBI Taxonomy" id="1783274"/>
    <lineage>
        <taxon>Bacteria</taxon>
        <taxon>Pseudomonadati</taxon>
        <taxon>Pseudomonadota</taxon>
        <taxon>Alphaproteobacteria</taxon>
        <taxon>Hyphomicrobiales</taxon>
        <taxon>Devosiaceae</taxon>
        <taxon>Arsenicitalea</taxon>
    </lineage>
</organism>
<keyword evidence="2" id="KW-1185">Reference proteome</keyword>